<dbReference type="PROSITE" id="PS00108">
    <property type="entry name" value="PROTEIN_KINASE_ST"/>
    <property type="match status" value="1"/>
</dbReference>
<keyword evidence="2 9" id="KW-0723">Serine/threonine-protein kinase</keyword>
<proteinExistence type="predicted"/>
<dbReference type="PROSITE" id="PS00107">
    <property type="entry name" value="PROTEIN_KINASE_ATP"/>
    <property type="match status" value="1"/>
</dbReference>
<evidence type="ECO:0000256" key="2">
    <source>
        <dbReference type="ARBA" id="ARBA00022527"/>
    </source>
</evidence>
<dbReference type="PROSITE" id="PS50011">
    <property type="entry name" value="PROTEIN_KINASE_DOM"/>
    <property type="match status" value="1"/>
</dbReference>
<dbReference type="PANTHER" id="PTHR43289:SF6">
    <property type="entry name" value="SERINE_THREONINE-PROTEIN KINASE NEKL-3"/>
    <property type="match status" value="1"/>
</dbReference>
<dbReference type="Gene3D" id="3.30.200.20">
    <property type="entry name" value="Phosphorylase Kinase, domain 1"/>
    <property type="match status" value="1"/>
</dbReference>
<dbReference type="InterPro" id="IPR000719">
    <property type="entry name" value="Prot_kinase_dom"/>
</dbReference>
<keyword evidence="10" id="KW-1185">Reference proteome</keyword>
<dbReference type="InterPro" id="IPR008271">
    <property type="entry name" value="Ser/Thr_kinase_AS"/>
</dbReference>
<sequence>MKTLADRYRVTSAIGRGGMGEVWSGLDLRLNRKVAIKMVAPELASDSDTRRRFNREARITARLHHPGVPTVYDFGTDGELFLVMELVPGESVGMLIGEQGSLPVNWAACIAAQVCAVLTAAHRVELIHRDLKPENLVLSPNGMVKVIDFGAATSLKVGEYSAITAWGNVPGSVHYMAPELLEGESASNSSDLYSVGCLLYEMLTGPRPFRCRNNSTEFGWLWAEEPRPMNGVPPELEELTRQLLAKDPAQRPTDALAVHRLLLPWIGGLTPLPGWIERDLSTDPIHLYLHALSNPM</sequence>
<dbReference type="CDD" id="cd14014">
    <property type="entry name" value="STKc_PknB_like"/>
    <property type="match status" value="1"/>
</dbReference>
<evidence type="ECO:0000256" key="3">
    <source>
        <dbReference type="ARBA" id="ARBA00022679"/>
    </source>
</evidence>
<accession>A0ABZ1Z7J3</accession>
<dbReference type="InterPro" id="IPR011009">
    <property type="entry name" value="Kinase-like_dom_sf"/>
</dbReference>
<dbReference type="InterPro" id="IPR017441">
    <property type="entry name" value="Protein_kinase_ATP_BS"/>
</dbReference>
<dbReference type="Proteomes" id="UP001432062">
    <property type="component" value="Chromosome"/>
</dbReference>
<evidence type="ECO:0000259" key="8">
    <source>
        <dbReference type="PROSITE" id="PS50011"/>
    </source>
</evidence>
<evidence type="ECO:0000256" key="5">
    <source>
        <dbReference type="ARBA" id="ARBA00022777"/>
    </source>
</evidence>
<reference evidence="9" key="1">
    <citation type="submission" date="2022-10" db="EMBL/GenBank/DDBJ databases">
        <title>The complete genomes of actinobacterial strains from the NBC collection.</title>
        <authorList>
            <person name="Joergensen T.S."/>
            <person name="Alvarez Arevalo M."/>
            <person name="Sterndorff E.B."/>
            <person name="Faurdal D."/>
            <person name="Vuksanovic O."/>
            <person name="Mourched A.-S."/>
            <person name="Charusanti P."/>
            <person name="Shaw S."/>
            <person name="Blin K."/>
            <person name="Weber T."/>
        </authorList>
    </citation>
    <scope>NUCLEOTIDE SEQUENCE</scope>
    <source>
        <strain evidence="9">NBC_01482</strain>
    </source>
</reference>
<keyword evidence="3" id="KW-0808">Transferase</keyword>
<evidence type="ECO:0000256" key="1">
    <source>
        <dbReference type="ARBA" id="ARBA00012513"/>
    </source>
</evidence>
<dbReference type="PANTHER" id="PTHR43289">
    <property type="entry name" value="MITOGEN-ACTIVATED PROTEIN KINASE KINASE KINASE 20-RELATED"/>
    <property type="match status" value="1"/>
</dbReference>
<evidence type="ECO:0000256" key="4">
    <source>
        <dbReference type="ARBA" id="ARBA00022741"/>
    </source>
</evidence>
<evidence type="ECO:0000313" key="9">
    <source>
        <dbReference type="EMBL" id="WUV49924.1"/>
    </source>
</evidence>
<protein>
    <recommendedName>
        <fullName evidence="1">non-specific serine/threonine protein kinase</fullName>
        <ecNumber evidence="1">2.7.11.1</ecNumber>
    </recommendedName>
</protein>
<keyword evidence="5 9" id="KW-0418">Kinase</keyword>
<dbReference type="RefSeq" id="WP_329414608.1">
    <property type="nucleotide sequence ID" value="NZ_CP109441.1"/>
</dbReference>
<dbReference type="EC" id="2.7.11.1" evidence="1"/>
<organism evidence="9 10">
    <name type="scientific">Nocardia vinacea</name>
    <dbReference type="NCBI Taxonomy" id="96468"/>
    <lineage>
        <taxon>Bacteria</taxon>
        <taxon>Bacillati</taxon>
        <taxon>Actinomycetota</taxon>
        <taxon>Actinomycetes</taxon>
        <taxon>Mycobacteriales</taxon>
        <taxon>Nocardiaceae</taxon>
        <taxon>Nocardia</taxon>
    </lineage>
</organism>
<dbReference type="Gene3D" id="1.10.510.10">
    <property type="entry name" value="Transferase(Phosphotransferase) domain 1"/>
    <property type="match status" value="1"/>
</dbReference>
<feature type="domain" description="Protein kinase" evidence="8">
    <location>
        <begin position="8"/>
        <end position="266"/>
    </location>
</feature>
<evidence type="ECO:0000256" key="7">
    <source>
        <dbReference type="PROSITE-ProRule" id="PRU10141"/>
    </source>
</evidence>
<dbReference type="SUPFAM" id="SSF56112">
    <property type="entry name" value="Protein kinase-like (PK-like)"/>
    <property type="match status" value="1"/>
</dbReference>
<keyword evidence="6 7" id="KW-0067">ATP-binding</keyword>
<evidence type="ECO:0000313" key="10">
    <source>
        <dbReference type="Proteomes" id="UP001432062"/>
    </source>
</evidence>
<gene>
    <name evidence="9" type="ORF">OG563_18060</name>
</gene>
<dbReference type="SMART" id="SM00220">
    <property type="entry name" value="S_TKc"/>
    <property type="match status" value="1"/>
</dbReference>
<name>A0ABZ1Z7J3_9NOCA</name>
<keyword evidence="4 7" id="KW-0547">Nucleotide-binding</keyword>
<evidence type="ECO:0000256" key="6">
    <source>
        <dbReference type="ARBA" id="ARBA00022840"/>
    </source>
</evidence>
<feature type="binding site" evidence="7">
    <location>
        <position position="37"/>
    </location>
    <ligand>
        <name>ATP</name>
        <dbReference type="ChEBI" id="CHEBI:30616"/>
    </ligand>
</feature>
<dbReference type="GO" id="GO:0004674">
    <property type="term" value="F:protein serine/threonine kinase activity"/>
    <property type="evidence" value="ECO:0007669"/>
    <property type="project" value="UniProtKB-KW"/>
</dbReference>
<dbReference type="EMBL" id="CP109441">
    <property type="protein sequence ID" value="WUV49924.1"/>
    <property type="molecule type" value="Genomic_DNA"/>
</dbReference>
<dbReference type="Pfam" id="PF00069">
    <property type="entry name" value="Pkinase"/>
    <property type="match status" value="1"/>
</dbReference>